<evidence type="ECO:0000256" key="3">
    <source>
        <dbReference type="ARBA" id="ARBA00022603"/>
    </source>
</evidence>
<accession>A0A0D9WHK6</accession>
<dbReference type="Pfam" id="PF03141">
    <property type="entry name" value="Methyltransf_29"/>
    <property type="match status" value="1"/>
</dbReference>
<dbReference type="HOGENOM" id="CLU_010485_2_4_1"/>
<dbReference type="SUPFAM" id="SSF53335">
    <property type="entry name" value="S-adenosyl-L-methionine-dependent methyltransferases"/>
    <property type="match status" value="2"/>
</dbReference>
<comment type="subcellular location">
    <subcellularLocation>
        <location evidence="5">Endomembrane system</location>
        <topology evidence="5">Single-pass membrane protein</topology>
    </subcellularLocation>
    <subcellularLocation>
        <location evidence="1 6">Membrane</location>
        <topology evidence="1 6">Single-pass type II membrane protein</topology>
    </subcellularLocation>
</comment>
<evidence type="ECO:0000256" key="1">
    <source>
        <dbReference type="ARBA" id="ARBA00004606"/>
    </source>
</evidence>
<dbReference type="GO" id="GO:0008168">
    <property type="term" value="F:methyltransferase activity"/>
    <property type="evidence" value="ECO:0007669"/>
    <property type="project" value="UniProtKB-UniRule"/>
</dbReference>
<dbReference type="AlphaFoldDB" id="A0A0D9WHK6"/>
<dbReference type="PANTHER" id="PTHR10108">
    <property type="entry name" value="SAM-DEPENDENT METHYLTRANSFERASE"/>
    <property type="match status" value="1"/>
</dbReference>
<feature type="region of interest" description="Disordered" evidence="7">
    <location>
        <begin position="50"/>
        <end position="148"/>
    </location>
</feature>
<dbReference type="GO" id="GO:0005768">
    <property type="term" value="C:endosome"/>
    <property type="evidence" value="ECO:0007669"/>
    <property type="project" value="TreeGrafter"/>
</dbReference>
<evidence type="ECO:0000256" key="2">
    <source>
        <dbReference type="ARBA" id="ARBA00008361"/>
    </source>
</evidence>
<comment type="similarity">
    <text evidence="2 6">Belongs to the methyltransferase superfamily.</text>
</comment>
<protein>
    <recommendedName>
        <fullName evidence="6">Methyltransferase</fullName>
        <ecNumber evidence="6">2.1.1.-</ecNumber>
    </recommendedName>
</protein>
<name>A0A0D9WHK6_9ORYZ</name>
<keyword evidence="3 6" id="KW-0489">Methyltransferase</keyword>
<evidence type="ECO:0000256" key="6">
    <source>
        <dbReference type="RuleBase" id="RU366043"/>
    </source>
</evidence>
<reference evidence="8 9" key="1">
    <citation type="submission" date="2012-08" db="EMBL/GenBank/DDBJ databases">
        <title>Oryza genome evolution.</title>
        <authorList>
            <person name="Wing R.A."/>
        </authorList>
    </citation>
    <scope>NUCLEOTIDE SEQUENCE</scope>
</reference>
<reference evidence="9" key="2">
    <citation type="submission" date="2013-12" db="EMBL/GenBank/DDBJ databases">
        <authorList>
            <person name="Yu Y."/>
            <person name="Lee S."/>
            <person name="de Baynast K."/>
            <person name="Wissotski M."/>
            <person name="Liu L."/>
            <person name="Talag J."/>
            <person name="Goicoechea J."/>
            <person name="Angelova A."/>
            <person name="Jetty R."/>
            <person name="Kudrna D."/>
            <person name="Golser W."/>
            <person name="Rivera L."/>
            <person name="Zhang J."/>
            <person name="Wing R."/>
        </authorList>
    </citation>
    <scope>NUCLEOTIDE SEQUENCE</scope>
</reference>
<keyword evidence="6" id="KW-0808">Transferase</keyword>
<keyword evidence="6" id="KW-0325">Glycoprotein</keyword>
<dbReference type="EC" id="2.1.1.-" evidence="6"/>
<dbReference type="EnsemblPlants" id="LPERR05G15840.1">
    <property type="protein sequence ID" value="LPERR05G15840.1"/>
    <property type="gene ID" value="LPERR05G15840"/>
</dbReference>
<dbReference type="GO" id="GO:0032259">
    <property type="term" value="P:methylation"/>
    <property type="evidence" value="ECO:0007669"/>
    <property type="project" value="UniProtKB-KW"/>
</dbReference>
<feature type="compositionally biased region" description="Low complexity" evidence="7">
    <location>
        <begin position="108"/>
        <end position="118"/>
    </location>
</feature>
<keyword evidence="4 6" id="KW-0812">Transmembrane</keyword>
<dbReference type="Gene3D" id="3.40.50.150">
    <property type="entry name" value="Vaccinia Virus protein VP39"/>
    <property type="match status" value="1"/>
</dbReference>
<proteinExistence type="inferred from homology"/>
<dbReference type="eggNOG" id="ENOG502QQAS">
    <property type="taxonomic scope" value="Eukaryota"/>
</dbReference>
<dbReference type="GO" id="GO:0005802">
    <property type="term" value="C:trans-Golgi network"/>
    <property type="evidence" value="ECO:0007669"/>
    <property type="project" value="TreeGrafter"/>
</dbReference>
<keyword evidence="9" id="KW-1185">Reference proteome</keyword>
<organism evidence="8 9">
    <name type="scientific">Leersia perrieri</name>
    <dbReference type="NCBI Taxonomy" id="77586"/>
    <lineage>
        <taxon>Eukaryota</taxon>
        <taxon>Viridiplantae</taxon>
        <taxon>Streptophyta</taxon>
        <taxon>Embryophyta</taxon>
        <taxon>Tracheophyta</taxon>
        <taxon>Spermatophyta</taxon>
        <taxon>Magnoliopsida</taxon>
        <taxon>Liliopsida</taxon>
        <taxon>Poales</taxon>
        <taxon>Poaceae</taxon>
        <taxon>BOP clade</taxon>
        <taxon>Oryzoideae</taxon>
        <taxon>Oryzeae</taxon>
        <taxon>Oryzinae</taxon>
        <taxon>Leersia</taxon>
    </lineage>
</organism>
<dbReference type="STRING" id="77586.A0A0D9WHK6"/>
<reference evidence="8" key="3">
    <citation type="submission" date="2015-04" db="UniProtKB">
        <authorList>
            <consortium name="EnsemblPlants"/>
        </authorList>
    </citation>
    <scope>IDENTIFICATION</scope>
</reference>
<dbReference type="Proteomes" id="UP000032180">
    <property type="component" value="Chromosome 5"/>
</dbReference>
<dbReference type="InterPro" id="IPR029063">
    <property type="entry name" value="SAM-dependent_MTases_sf"/>
</dbReference>
<evidence type="ECO:0000256" key="4">
    <source>
        <dbReference type="ARBA" id="ARBA00022968"/>
    </source>
</evidence>
<evidence type="ECO:0000256" key="5">
    <source>
        <dbReference type="ARBA" id="ARBA00037847"/>
    </source>
</evidence>
<evidence type="ECO:0000313" key="9">
    <source>
        <dbReference type="Proteomes" id="UP000032180"/>
    </source>
</evidence>
<dbReference type="InterPro" id="IPR004159">
    <property type="entry name" value="Put_SAM_MeTrfase"/>
</dbReference>
<dbReference type="Gramene" id="LPERR05G15840.1">
    <property type="protein sequence ID" value="LPERR05G15840.1"/>
    <property type="gene ID" value="LPERR05G15840"/>
</dbReference>
<dbReference type="PANTHER" id="PTHR10108:SF887">
    <property type="entry name" value="METHYLTRANSFERASE PMT22-RELATED"/>
    <property type="match status" value="1"/>
</dbReference>
<evidence type="ECO:0000313" key="8">
    <source>
        <dbReference type="EnsemblPlants" id="LPERR05G15840.1"/>
    </source>
</evidence>
<keyword evidence="4 6" id="KW-0735">Signal-anchor</keyword>
<sequence>MAVPSDLRKRRPFLLSLSLFLLVSAILALAFLFLDPSAQTLSILSSRLTAPSSLAPPATPRERNPTPIPTPGTTPRSQPHAPAAVDAPKAGESTDATRKAGESASPDAAAAAAAAAAAVGDSGENSDADEEANKGAAASESEGVADGDDVAAAEVRWETCKVGRGVSAADYIPCLDNMKAIKALRSRRHMEHRERHCPVAPRRPRCLVRMPAGYRPPVEWPRSRDMIWYNNVPHPKLVEYKKDQNWVTKSGDYLVFPGGGTQFKAGVTRYIQFIEQIMPTIQWGSHTRTVLDVGCGVASFGGYLLDRNVITMSLAPKDEHEAQIQFALERGIPAFLGVIGTQKLPFPDEAFDVVHCARCRVHWYAPLDTCLLSSVVSSSNEKNSWPIPWPERLNAIYLNVPDDSGSAKDKFNADTKDWKHAISKIYSNDFPVNWSTVRNVMDMNAGYGRFAAALVDKPLWVMNVVPVGQPDTLPIIFNRGFIGVYHDWCESFNTYPRTYDLLHMNYLLGSLTNRCDIIEVAAEIDRILRPDRWFVLRDTTDMIKKMRPVLKSLHYETVIVKQQFLVAKKGFWRPSR</sequence>
<evidence type="ECO:0000256" key="7">
    <source>
        <dbReference type="SAM" id="MobiDB-lite"/>
    </source>
</evidence>
<dbReference type="GO" id="GO:0016020">
    <property type="term" value="C:membrane"/>
    <property type="evidence" value="ECO:0007669"/>
    <property type="project" value="UniProtKB-SubCell"/>
</dbReference>